<feature type="compositionally biased region" description="Low complexity" evidence="1">
    <location>
        <begin position="59"/>
        <end position="70"/>
    </location>
</feature>
<dbReference type="SUPFAM" id="SSF51905">
    <property type="entry name" value="FAD/NAD(P)-binding domain"/>
    <property type="match status" value="1"/>
</dbReference>
<reference evidence="2 3" key="1">
    <citation type="submission" date="2023-08" db="EMBL/GenBank/DDBJ databases">
        <title>Black Yeasts Isolated from many extreme environments.</title>
        <authorList>
            <person name="Coleine C."/>
            <person name="Stajich J.E."/>
            <person name="Selbmann L."/>
        </authorList>
    </citation>
    <scope>NUCLEOTIDE SEQUENCE [LARGE SCALE GENOMIC DNA]</scope>
    <source>
        <strain evidence="2 3">CCFEE 6328</strain>
    </source>
</reference>
<comment type="caution">
    <text evidence="2">The sequence shown here is derived from an EMBL/GenBank/DDBJ whole genome shotgun (WGS) entry which is preliminary data.</text>
</comment>
<accession>A0ABR0JGX4</accession>
<feature type="region of interest" description="Disordered" evidence="1">
    <location>
        <begin position="49"/>
        <end position="70"/>
    </location>
</feature>
<protein>
    <recommendedName>
        <fullName evidence="4">L-ornithine N(5)-monooxygenase</fullName>
    </recommendedName>
</protein>
<evidence type="ECO:0000313" key="3">
    <source>
        <dbReference type="Proteomes" id="UP001345691"/>
    </source>
</evidence>
<dbReference type="InterPro" id="IPR036188">
    <property type="entry name" value="FAD/NAD-bd_sf"/>
</dbReference>
<dbReference type="Gene3D" id="3.50.50.60">
    <property type="entry name" value="FAD/NAD(P)-binding domain"/>
    <property type="match status" value="2"/>
</dbReference>
<gene>
    <name evidence="2" type="ORF">LTR69_003646</name>
</gene>
<proteinExistence type="predicted"/>
<dbReference type="PANTHER" id="PTHR38663">
    <property type="match status" value="1"/>
</dbReference>
<evidence type="ECO:0008006" key="4">
    <source>
        <dbReference type="Google" id="ProtNLM"/>
    </source>
</evidence>
<dbReference type="EMBL" id="JAVRRF010000006">
    <property type="protein sequence ID" value="KAK5063880.1"/>
    <property type="molecule type" value="Genomic_DNA"/>
</dbReference>
<dbReference type="Proteomes" id="UP001345691">
    <property type="component" value="Unassembled WGS sequence"/>
</dbReference>
<name>A0ABR0JGX4_9EURO</name>
<organism evidence="2 3">
    <name type="scientific">Exophiala sideris</name>
    <dbReference type="NCBI Taxonomy" id="1016849"/>
    <lineage>
        <taxon>Eukaryota</taxon>
        <taxon>Fungi</taxon>
        <taxon>Dikarya</taxon>
        <taxon>Ascomycota</taxon>
        <taxon>Pezizomycotina</taxon>
        <taxon>Eurotiomycetes</taxon>
        <taxon>Chaetothyriomycetidae</taxon>
        <taxon>Chaetothyriales</taxon>
        <taxon>Herpotrichiellaceae</taxon>
        <taxon>Exophiala</taxon>
    </lineage>
</organism>
<sequence>MIYDVAIIGAGPAGLAVAARLREATPSALFTDEEHSRYWRRFNRRETFETEAKRRRRSNNSASGSDSSESSAKRSIVVLDAHSSEWMSSWKEKFRRLQIDHLRSPLFFHPDPRDRDALLAYSHFHGRADELQEINNVVGKELSKHQAKKKREKKVMRHLRIDDRDRVDYYTPSSAVFHDFCGDVVDRYELGDLIIQARVDNIGYGDLGGLTNAEGFTLSTDQGVIFSRTVVLAVGPGYKPAIPFDSNLHLKKGRGSVCHCFDGNVGEHCLPEQVLQKIDRGLHTSVVVVGGGLTSAQIADLVIRRGVTKVWLLLRGKYKLKHFDVDLEWVSKVRNQQMAVFWSADSDEERFELLKQARDGGSITPKFDKILKRHAANDRVAVLTHTHITDGDWCGHSQTWSLVLSPMQENFPPRIDHIIYATGAAPNIEKVACMQQMTAKYPVPAINGLPRLTDDLMWHEDVPLFLTGGLAGLRLGPGAANLAGARQGAERVAWKVEELLGEGQSSSIDSDSSGQRDMDGRRYLQRENLLSVEDRSEYTGGFVNQFQALTMDDG</sequence>
<evidence type="ECO:0000313" key="2">
    <source>
        <dbReference type="EMBL" id="KAK5063880.1"/>
    </source>
</evidence>
<evidence type="ECO:0000256" key="1">
    <source>
        <dbReference type="SAM" id="MobiDB-lite"/>
    </source>
</evidence>
<keyword evidence="3" id="KW-1185">Reference proteome</keyword>
<dbReference type="PANTHER" id="PTHR38663:SF1">
    <property type="entry name" value="L-ORNITHINE N(5)-MONOOXYGENASE"/>
    <property type="match status" value="1"/>
</dbReference>